<name>A0ABW1GBI8_9ACTN</name>
<evidence type="ECO:0000259" key="2">
    <source>
        <dbReference type="PROSITE" id="PS50112"/>
    </source>
</evidence>
<feature type="domain" description="PAS" evidence="2">
    <location>
        <begin position="28"/>
        <end position="65"/>
    </location>
</feature>
<accession>A0ABW1GBI8</accession>
<dbReference type="NCBIfam" id="TIGR00229">
    <property type="entry name" value="sensory_box"/>
    <property type="match status" value="1"/>
</dbReference>
<keyword evidence="4" id="KW-1185">Reference proteome</keyword>
<comment type="caution">
    <text evidence="3">The sequence shown here is derived from an EMBL/GenBank/DDBJ whole genome shotgun (WGS) entry which is preliminary data.</text>
</comment>
<dbReference type="PROSITE" id="PS50112">
    <property type="entry name" value="PAS"/>
    <property type="match status" value="1"/>
</dbReference>
<keyword evidence="1" id="KW-0378">Hydrolase</keyword>
<dbReference type="Pfam" id="PF01590">
    <property type="entry name" value="GAF"/>
    <property type="match status" value="1"/>
</dbReference>
<dbReference type="PANTHER" id="PTHR43156:SF2">
    <property type="entry name" value="STAGE II SPORULATION PROTEIN E"/>
    <property type="match status" value="1"/>
</dbReference>
<dbReference type="InterPro" id="IPR036457">
    <property type="entry name" value="PPM-type-like_dom_sf"/>
</dbReference>
<evidence type="ECO:0000313" key="4">
    <source>
        <dbReference type="Proteomes" id="UP001596174"/>
    </source>
</evidence>
<dbReference type="SMART" id="SM00331">
    <property type="entry name" value="PP2C_SIG"/>
    <property type="match status" value="1"/>
</dbReference>
<dbReference type="SUPFAM" id="SSF55781">
    <property type="entry name" value="GAF domain-like"/>
    <property type="match status" value="1"/>
</dbReference>
<dbReference type="InterPro" id="IPR052016">
    <property type="entry name" value="Bact_Sigma-Reg"/>
</dbReference>
<dbReference type="Proteomes" id="UP001596174">
    <property type="component" value="Unassembled WGS sequence"/>
</dbReference>
<dbReference type="Pfam" id="PF07228">
    <property type="entry name" value="SpoIIE"/>
    <property type="match status" value="1"/>
</dbReference>
<dbReference type="RefSeq" id="WP_380590743.1">
    <property type="nucleotide sequence ID" value="NZ_JBHSQJ010000176.1"/>
</dbReference>
<dbReference type="InterPro" id="IPR013767">
    <property type="entry name" value="PAS_fold"/>
</dbReference>
<sequence length="561" mass="60613">MSGLVGRRVAGASFEQLGAWPAEADLGVYVVDENGRIVGTHARTLELLRWTQEELLGRDGHEMLHRKADGGTLPRAQCPMMQAMLTGRPVHGDDTWFARGDGTLLPVSWLVSPCRWDDGTAGTLVVFHEVPPAEPARPLGALTELERLALLAETTSTLTATLNEQECVRRLVHLLLPRLADWVVVDLADEQGEVWRTTVATCLPDGRVRRRHDLEGPMPPVTPRSQLPLSRALRGGVASLAGPEVYEGAPDSGIAVIQHDLFAVTGIRSAAIAPIRDNRVVLGAVTIGRTEPGSRYTVQDLSLLEDISRRAGLALSNSRLYQRQRRIAETMQRHLLPQLPDVPGLQMAARYLPAPEASQVGGDWYDAFTLPGGDTAVVIGDVIGHDLDAAAGMAQLRNMLRALTWALEGSPGLLLDRLDESVTHIADAVMATLVLARIHRGPAGEWSVRWSNAGHPPPLLVTGDGQARFLDTASGLLLGSGFPARRTEAVEPLPPGSTLLLYTDGLIESPAQGIDPGLSQLRRHAAALAHRPLDRMCDQLLDRVRPGDNQDDVALLAIRTP</sequence>
<reference evidence="4" key="1">
    <citation type="journal article" date="2019" name="Int. J. Syst. Evol. Microbiol.">
        <title>The Global Catalogue of Microorganisms (GCM) 10K type strain sequencing project: providing services to taxonomists for standard genome sequencing and annotation.</title>
        <authorList>
            <consortium name="The Broad Institute Genomics Platform"/>
            <consortium name="The Broad Institute Genome Sequencing Center for Infectious Disease"/>
            <person name="Wu L."/>
            <person name="Ma J."/>
        </authorList>
    </citation>
    <scope>NUCLEOTIDE SEQUENCE [LARGE SCALE GENOMIC DNA]</scope>
    <source>
        <strain evidence="4">JCM 4816</strain>
    </source>
</reference>
<dbReference type="Gene3D" id="3.60.40.10">
    <property type="entry name" value="PPM-type phosphatase domain"/>
    <property type="match status" value="1"/>
</dbReference>
<dbReference type="EMBL" id="JBHSQJ010000176">
    <property type="protein sequence ID" value="MFC5911563.1"/>
    <property type="molecule type" value="Genomic_DNA"/>
</dbReference>
<dbReference type="InterPro" id="IPR003018">
    <property type="entry name" value="GAF"/>
</dbReference>
<organism evidence="3 4">
    <name type="scientific">Streptacidiphilus monticola</name>
    <dbReference type="NCBI Taxonomy" id="2161674"/>
    <lineage>
        <taxon>Bacteria</taxon>
        <taxon>Bacillati</taxon>
        <taxon>Actinomycetota</taxon>
        <taxon>Actinomycetes</taxon>
        <taxon>Kitasatosporales</taxon>
        <taxon>Streptomycetaceae</taxon>
        <taxon>Streptacidiphilus</taxon>
    </lineage>
</organism>
<dbReference type="PANTHER" id="PTHR43156">
    <property type="entry name" value="STAGE II SPORULATION PROTEIN E-RELATED"/>
    <property type="match status" value="1"/>
</dbReference>
<dbReference type="SUPFAM" id="SSF55785">
    <property type="entry name" value="PYP-like sensor domain (PAS domain)"/>
    <property type="match status" value="1"/>
</dbReference>
<evidence type="ECO:0000256" key="1">
    <source>
        <dbReference type="ARBA" id="ARBA00022801"/>
    </source>
</evidence>
<dbReference type="InterPro" id="IPR035965">
    <property type="entry name" value="PAS-like_dom_sf"/>
</dbReference>
<dbReference type="CDD" id="cd00130">
    <property type="entry name" value="PAS"/>
    <property type="match status" value="1"/>
</dbReference>
<dbReference type="InterPro" id="IPR029016">
    <property type="entry name" value="GAF-like_dom_sf"/>
</dbReference>
<proteinExistence type="predicted"/>
<dbReference type="InterPro" id="IPR001932">
    <property type="entry name" value="PPM-type_phosphatase-like_dom"/>
</dbReference>
<dbReference type="SMART" id="SM00065">
    <property type="entry name" value="GAF"/>
    <property type="match status" value="1"/>
</dbReference>
<evidence type="ECO:0000313" key="3">
    <source>
        <dbReference type="EMBL" id="MFC5911563.1"/>
    </source>
</evidence>
<dbReference type="SUPFAM" id="SSF81606">
    <property type="entry name" value="PP2C-like"/>
    <property type="match status" value="1"/>
</dbReference>
<gene>
    <name evidence="3" type="ORF">ACFP3V_30700</name>
</gene>
<dbReference type="Pfam" id="PF00989">
    <property type="entry name" value="PAS"/>
    <property type="match status" value="1"/>
</dbReference>
<dbReference type="InterPro" id="IPR000014">
    <property type="entry name" value="PAS"/>
</dbReference>
<protein>
    <submittedName>
        <fullName evidence="3">SpoIIE family protein phosphatase</fullName>
    </submittedName>
</protein>
<dbReference type="Gene3D" id="3.30.450.20">
    <property type="entry name" value="PAS domain"/>
    <property type="match status" value="1"/>
</dbReference>
<dbReference type="Gene3D" id="3.30.450.40">
    <property type="match status" value="1"/>
</dbReference>